<gene>
    <name evidence="16" type="ORF">GSTENG00021876001</name>
</gene>
<evidence type="ECO:0000256" key="8">
    <source>
        <dbReference type="ARBA" id="ARBA00022801"/>
    </source>
</evidence>
<dbReference type="PROSITE" id="PS50144">
    <property type="entry name" value="MATH"/>
    <property type="match status" value="1"/>
</dbReference>
<dbReference type="PROSITE" id="PS00973">
    <property type="entry name" value="USP_2"/>
    <property type="match status" value="1"/>
</dbReference>
<dbReference type="CDD" id="cd03772">
    <property type="entry name" value="MATH_HAUSP"/>
    <property type="match status" value="1"/>
</dbReference>
<dbReference type="Gene3D" id="3.10.20.90">
    <property type="entry name" value="Phosphatidylinositol 3-kinase Catalytic Subunit, Chain A, domain 1"/>
    <property type="match status" value="3"/>
</dbReference>
<evidence type="ECO:0000256" key="10">
    <source>
        <dbReference type="ARBA" id="ARBA00023242"/>
    </source>
</evidence>
<name>Q4S9I0_TETNG</name>
<keyword evidence="6" id="KW-0645">Protease</keyword>
<dbReference type="Pfam" id="PF14533">
    <property type="entry name" value="USP7_C2"/>
    <property type="match status" value="1"/>
</dbReference>
<dbReference type="FunFam" id="3.90.70.10:FF:000005">
    <property type="entry name" value="Ubiquitin carboxyl-terminal hydrolase 7"/>
    <property type="match status" value="1"/>
</dbReference>
<dbReference type="EC" id="3.4.19.12" evidence="4"/>
<evidence type="ECO:0000256" key="1">
    <source>
        <dbReference type="ARBA" id="ARBA00000707"/>
    </source>
</evidence>
<dbReference type="AlphaFoldDB" id="Q4S9I0"/>
<dbReference type="PANTHER" id="PTHR24006:SF644">
    <property type="entry name" value="UBIQUITIN CARBOXYL-TERMINAL HYDROLASE 7"/>
    <property type="match status" value="1"/>
</dbReference>
<dbReference type="EMBL" id="CAAE01014696">
    <property type="protein sequence ID" value="CAG02702.1"/>
    <property type="molecule type" value="Genomic_DNA"/>
</dbReference>
<dbReference type="Pfam" id="PF12436">
    <property type="entry name" value="USP7_ICP0_bdg"/>
    <property type="match status" value="2"/>
</dbReference>
<evidence type="ECO:0000256" key="6">
    <source>
        <dbReference type="ARBA" id="ARBA00022670"/>
    </source>
</evidence>
<evidence type="ECO:0000256" key="11">
    <source>
        <dbReference type="ARBA" id="ARBA00031500"/>
    </source>
</evidence>
<dbReference type="Pfam" id="PF22486">
    <property type="entry name" value="MATH_2"/>
    <property type="match status" value="1"/>
</dbReference>
<dbReference type="FunFam" id="2.60.210.10:FF:000006">
    <property type="entry name" value="Ubiquitin carboxyl-terminal hydrolase 7"/>
    <property type="match status" value="1"/>
</dbReference>
<feature type="region of interest" description="Disordered" evidence="13">
    <location>
        <begin position="21"/>
        <end position="43"/>
    </location>
</feature>
<dbReference type="KEGG" id="tng:GSTEN00021876G001"/>
<dbReference type="OrthoDB" id="289038at2759"/>
<evidence type="ECO:0000256" key="12">
    <source>
        <dbReference type="ARBA" id="ARBA00031508"/>
    </source>
</evidence>
<dbReference type="InterPro" id="IPR028889">
    <property type="entry name" value="USP"/>
</dbReference>
<evidence type="ECO:0000256" key="7">
    <source>
        <dbReference type="ARBA" id="ARBA00022786"/>
    </source>
</evidence>
<comment type="catalytic activity">
    <reaction evidence="1">
        <text>Thiol-dependent hydrolysis of ester, thioester, amide, peptide and isopeptide bonds formed by the C-terminal Gly of ubiquitin (a 76-residue protein attached to proteins as an intracellular targeting signal).</text>
        <dbReference type="EC" id="3.4.19.12"/>
    </reaction>
</comment>
<feature type="domain" description="USP" evidence="15">
    <location>
        <begin position="221"/>
        <end position="558"/>
    </location>
</feature>
<dbReference type="GO" id="GO:0004843">
    <property type="term" value="F:cysteine-type deubiquitinase activity"/>
    <property type="evidence" value="ECO:0007669"/>
    <property type="project" value="UniProtKB-EC"/>
</dbReference>
<dbReference type="FunFam" id="3.10.20.90:FF:000057">
    <property type="entry name" value="Putative ubiquitin carboxyl-terminal hydrolase 7"/>
    <property type="match status" value="1"/>
</dbReference>
<dbReference type="InterPro" id="IPR024729">
    <property type="entry name" value="USP7_ICP0-binding_dom"/>
</dbReference>
<dbReference type="GO" id="GO:0005829">
    <property type="term" value="C:cytosol"/>
    <property type="evidence" value="ECO:0007669"/>
    <property type="project" value="TreeGrafter"/>
</dbReference>
<evidence type="ECO:0000256" key="2">
    <source>
        <dbReference type="ARBA" id="ARBA00004123"/>
    </source>
</evidence>
<dbReference type="InterPro" id="IPR018200">
    <property type="entry name" value="USP_CS"/>
</dbReference>
<keyword evidence="9" id="KW-0788">Thiol protease</keyword>
<dbReference type="InterPro" id="IPR008974">
    <property type="entry name" value="TRAF-like"/>
</dbReference>
<evidence type="ECO:0000256" key="9">
    <source>
        <dbReference type="ARBA" id="ARBA00022807"/>
    </source>
</evidence>
<keyword evidence="8" id="KW-0378">Hydrolase</keyword>
<evidence type="ECO:0000256" key="13">
    <source>
        <dbReference type="SAM" id="MobiDB-lite"/>
    </source>
</evidence>
<dbReference type="SMART" id="SM00061">
    <property type="entry name" value="MATH"/>
    <property type="match status" value="1"/>
</dbReference>
<dbReference type="InterPro" id="IPR038765">
    <property type="entry name" value="Papain-like_cys_pep_sf"/>
</dbReference>
<dbReference type="InterPro" id="IPR029346">
    <property type="entry name" value="USP_C"/>
</dbReference>
<keyword evidence="7" id="KW-0833">Ubl conjugation pathway</keyword>
<dbReference type="PROSITE" id="PS50235">
    <property type="entry name" value="USP_3"/>
    <property type="match status" value="1"/>
</dbReference>
<evidence type="ECO:0000259" key="15">
    <source>
        <dbReference type="PROSITE" id="PS50235"/>
    </source>
</evidence>
<dbReference type="Gene3D" id="3.90.70.10">
    <property type="entry name" value="Cysteine proteinases"/>
    <property type="match status" value="1"/>
</dbReference>
<comment type="caution">
    <text evidence="16">The sequence shown here is derived from an EMBL/GenBank/DDBJ whole genome shotgun (WGS) entry which is preliminary data.</text>
</comment>
<sequence length="1219" mass="141280">METDTARQNAAMCAGGWSHIADRTQSVQPTDSVPGDTDEPPRIPANPVINGNLAMGDGHHNAEEDMEDDTSWRSEATFRYVVERFSRLSESVLSPSCFVRNLPWKIMVMPRFYPDRPHQKSVGFFLQCNAESDSTSWSCHAQAMLKIINYKDDEKSFSRRISHLFFHKENDWGFSNFMSWSDVTDPERGFIDDDKVTFEVSVQADAPHGVAWDSKKHTGYVGLKNQGATCYMNSLLQTLFFTNQLRRVSPCRLYHLSLAITENPLVLISLSFSLFSQAVYMMPTEGDDSSKSVPLALQRVFYELQHSDKPVGTKKLTKSFGWETLDSFMQHDVQELCRVLLDNVENKMKGTCVEGTIPKLFRGKMVSYIQCKHVDYRSERIEDYYDIQLSIKGKKNIFESFKDYVATEQLDGDNKYDAGEHGLQEAEKGVKFLTFPPILHLQLMRFMYDPQTDQNIKINDRFEFPDQLPLDEFLQKPDSKDPANYILHAVLVHSGDNHGGHYVVYLNPKGDGKWCKFDDDVVSRCTKEEAIEHNYGGHDDDLSVRHCTNAYMLVYIRESKLSEVLQPMTDVDIPQQLVERLQEEKRVEAQKRKERQEAHLYMQVQMVTEDQFCGHQGNDMYDEEKVKYTVFKVLKSSTLQEFVQNLSQTMGFPQDQMRLWPMQARSNGTKRPAMLDYEADSNKSMIDLSDNENPWTIFLETVDPELAASGATLPKFDKDHDVMLFLKMYDPKTRSLNYCGHIYTPISCKIRDLLPVMCERAGFQQETSLILYEVIYFCSTFLSFLLALLLLHSFSCAFLSLSHRLCLSHSCRANCSFQRLSVFTLRSGSDCLRYCCSVASGRFPLTLTLPVFQEVKPNLTERIQDYDVSLDKALDELMDGDIIVFQKDDPENDGSELPTAKDYFRDLYHRVDVIFCDKTIHNDPGFVVTLSNRMNYFQVAKTVAQRLNTDPMLLQFFKSQGYRDGPGNPLRHNYEGTLRDLLQFFKPRQPKKLYYQQLKMKITDFENRRSFKSIWLNSQFREEEITLYPDKHGCVRDLLEECKKAVELSEKGSEKLRLLEIVSYKIIGVHQEDELLECLSPAASRTFRIEEIPLDQVDLDKDSEMLIPVAHFHKEVFGTFGTPFLLKIRQGESFREVMRRIQNMLEIQEKEFEKFKFAIVMMGRHQYITEDEYEVNLKDFEPQPGNMPHPRPWLGLDHFNKAPKRGRYTYLEKAIKIHN</sequence>
<dbReference type="PROSITE" id="PS00972">
    <property type="entry name" value="USP_1"/>
    <property type="match status" value="1"/>
</dbReference>
<dbReference type="SUPFAM" id="SSF49599">
    <property type="entry name" value="TRAF domain-like"/>
    <property type="match status" value="1"/>
</dbReference>
<dbReference type="InterPro" id="IPR050164">
    <property type="entry name" value="Peptidase_C19"/>
</dbReference>
<dbReference type="InterPro" id="IPR001394">
    <property type="entry name" value="Peptidase_C19_UCH"/>
</dbReference>
<evidence type="ECO:0000256" key="4">
    <source>
        <dbReference type="ARBA" id="ARBA00012759"/>
    </source>
</evidence>
<proteinExistence type="inferred from homology"/>
<keyword evidence="10" id="KW-0539">Nucleus</keyword>
<accession>Q4S9I0</accession>
<dbReference type="InterPro" id="IPR002083">
    <property type="entry name" value="MATH/TRAF_dom"/>
</dbReference>
<dbReference type="CDD" id="cd02659">
    <property type="entry name" value="peptidase_C19C"/>
    <property type="match status" value="1"/>
</dbReference>
<dbReference type="Pfam" id="PF00443">
    <property type="entry name" value="UCH"/>
    <property type="match status" value="1"/>
</dbReference>
<dbReference type="PANTHER" id="PTHR24006">
    <property type="entry name" value="UBIQUITIN CARBOXYL-TERMINAL HYDROLASE"/>
    <property type="match status" value="1"/>
</dbReference>
<evidence type="ECO:0000256" key="5">
    <source>
        <dbReference type="ARBA" id="ARBA00021393"/>
    </source>
</evidence>
<reference evidence="16" key="2">
    <citation type="submission" date="2004-02" db="EMBL/GenBank/DDBJ databases">
        <authorList>
            <consortium name="Genoscope"/>
            <consortium name="Whitehead Institute Centre for Genome Research"/>
        </authorList>
    </citation>
    <scope>NUCLEOTIDE SEQUENCE</scope>
</reference>
<feature type="domain" description="MATH" evidence="14">
    <location>
        <begin position="75"/>
        <end position="202"/>
    </location>
</feature>
<dbReference type="MEROPS" id="C19.016"/>
<dbReference type="GO" id="GO:0005634">
    <property type="term" value="C:nucleus"/>
    <property type="evidence" value="ECO:0007669"/>
    <property type="project" value="UniProtKB-SubCell"/>
</dbReference>
<evidence type="ECO:0000259" key="14">
    <source>
        <dbReference type="PROSITE" id="PS50144"/>
    </source>
</evidence>
<organism evidence="16">
    <name type="scientific">Tetraodon nigroviridis</name>
    <name type="common">Spotted green pufferfish</name>
    <name type="synonym">Chelonodon nigroviridis</name>
    <dbReference type="NCBI Taxonomy" id="99883"/>
    <lineage>
        <taxon>Eukaryota</taxon>
        <taxon>Metazoa</taxon>
        <taxon>Chordata</taxon>
        <taxon>Craniata</taxon>
        <taxon>Vertebrata</taxon>
        <taxon>Euteleostomi</taxon>
        <taxon>Actinopterygii</taxon>
        <taxon>Neopterygii</taxon>
        <taxon>Teleostei</taxon>
        <taxon>Neoteleostei</taxon>
        <taxon>Acanthomorphata</taxon>
        <taxon>Eupercaria</taxon>
        <taxon>Tetraodontiformes</taxon>
        <taxon>Tetradontoidea</taxon>
        <taxon>Tetraodontidae</taxon>
        <taxon>Tetraodon</taxon>
    </lineage>
</organism>
<dbReference type="GO" id="GO:0031647">
    <property type="term" value="P:regulation of protein stability"/>
    <property type="evidence" value="ECO:0007669"/>
    <property type="project" value="TreeGrafter"/>
</dbReference>
<comment type="subcellular location">
    <subcellularLocation>
        <location evidence="2">Nucleus</location>
    </subcellularLocation>
</comment>
<dbReference type="SUPFAM" id="SSF54001">
    <property type="entry name" value="Cysteine proteinases"/>
    <property type="match status" value="1"/>
</dbReference>
<comment type="similarity">
    <text evidence="3">Belongs to the peptidase C19 family.</text>
</comment>
<evidence type="ECO:0000313" key="16">
    <source>
        <dbReference type="EMBL" id="CAG02702.1"/>
    </source>
</evidence>
<dbReference type="Gene3D" id="2.60.210.10">
    <property type="entry name" value="Apoptosis, Tumor Necrosis Factor Receptor Associated Protein 2, Chain A"/>
    <property type="match status" value="1"/>
</dbReference>
<dbReference type="GO" id="GO:0006508">
    <property type="term" value="P:proteolysis"/>
    <property type="evidence" value="ECO:0007669"/>
    <property type="project" value="UniProtKB-KW"/>
</dbReference>
<evidence type="ECO:0000256" key="3">
    <source>
        <dbReference type="ARBA" id="ARBA00009085"/>
    </source>
</evidence>
<dbReference type="GO" id="GO:0016579">
    <property type="term" value="P:protein deubiquitination"/>
    <property type="evidence" value="ECO:0007669"/>
    <property type="project" value="InterPro"/>
</dbReference>
<reference evidence="16" key="1">
    <citation type="journal article" date="2004" name="Nature">
        <title>Genome duplication in the teleost fish Tetraodon nigroviridis reveals the early vertebrate proto-karyotype.</title>
        <authorList>
            <person name="Jaillon O."/>
            <person name="Aury J.-M."/>
            <person name="Brunet F."/>
            <person name="Petit J.-L."/>
            <person name="Stange-Thomann N."/>
            <person name="Mauceli E."/>
            <person name="Bouneau L."/>
            <person name="Fischer C."/>
            <person name="Ozouf-Costaz C."/>
            <person name="Bernot A."/>
            <person name="Nicaud S."/>
            <person name="Jaffe D."/>
            <person name="Fisher S."/>
            <person name="Lutfalla G."/>
            <person name="Dossat C."/>
            <person name="Segurens B."/>
            <person name="Dasilva C."/>
            <person name="Salanoubat M."/>
            <person name="Levy M."/>
            <person name="Boudet N."/>
            <person name="Castellano S."/>
            <person name="Anthouard V."/>
            <person name="Jubin C."/>
            <person name="Castelli V."/>
            <person name="Katinka M."/>
            <person name="Vacherie B."/>
            <person name="Biemont C."/>
            <person name="Skalli Z."/>
            <person name="Cattolico L."/>
            <person name="Poulain J."/>
            <person name="De Berardinis V."/>
            <person name="Cruaud C."/>
            <person name="Duprat S."/>
            <person name="Brottier P."/>
            <person name="Coutanceau J.-P."/>
            <person name="Gouzy J."/>
            <person name="Parra G."/>
            <person name="Lardier G."/>
            <person name="Chapple C."/>
            <person name="McKernan K.J."/>
            <person name="McEwan P."/>
            <person name="Bosak S."/>
            <person name="Kellis M."/>
            <person name="Volff J.-N."/>
            <person name="Guigo R."/>
            <person name="Zody M.C."/>
            <person name="Mesirov J."/>
            <person name="Lindblad-Toh K."/>
            <person name="Birren B."/>
            <person name="Nusbaum C."/>
            <person name="Kahn D."/>
            <person name="Robinson-Rechavi M."/>
            <person name="Laudet V."/>
            <person name="Schachter V."/>
            <person name="Quetier F."/>
            <person name="Saurin W."/>
            <person name="Scarpelli C."/>
            <person name="Wincker P."/>
            <person name="Lander E.S."/>
            <person name="Weissenbach J."/>
            <person name="Roest Crollius H."/>
        </authorList>
    </citation>
    <scope>NUCLEOTIDE SEQUENCE [LARGE SCALE GENOMIC DNA]</scope>
</reference>
<protein>
    <recommendedName>
        <fullName evidence="5">Ubiquitin carboxyl-terminal hydrolase 7</fullName>
        <ecNumber evidence="4">3.4.19.12</ecNumber>
    </recommendedName>
    <alternativeName>
        <fullName evidence="12">Ubiquitin thioesterase 7</fullName>
    </alternativeName>
    <alternativeName>
        <fullName evidence="11">Ubiquitin-specific-processing protease 7</fullName>
    </alternativeName>
</protein>